<dbReference type="SUPFAM" id="SSF53474">
    <property type="entry name" value="alpha/beta-Hydrolases"/>
    <property type="match status" value="1"/>
</dbReference>
<evidence type="ECO:0000313" key="3">
    <source>
        <dbReference type="Proteomes" id="UP001501791"/>
    </source>
</evidence>
<gene>
    <name evidence="2" type="ORF">GCM10009691_11010</name>
</gene>
<evidence type="ECO:0000313" key="2">
    <source>
        <dbReference type="EMBL" id="GAA1537587.1"/>
    </source>
</evidence>
<dbReference type="Proteomes" id="UP001501791">
    <property type="component" value="Unassembled WGS sequence"/>
</dbReference>
<dbReference type="Pfam" id="PF07859">
    <property type="entry name" value="Abhydrolase_3"/>
    <property type="match status" value="1"/>
</dbReference>
<evidence type="ECO:0000259" key="1">
    <source>
        <dbReference type="Pfam" id="PF07859"/>
    </source>
</evidence>
<name>A0ABP4M6J4_9MICO</name>
<comment type="caution">
    <text evidence="2">The sequence shown here is derived from an EMBL/GenBank/DDBJ whole genome shotgun (WGS) entry which is preliminary data.</text>
</comment>
<protein>
    <recommendedName>
        <fullName evidence="1">Alpha/beta hydrolase fold-3 domain-containing protein</fullName>
    </recommendedName>
</protein>
<dbReference type="RefSeq" id="WP_346035526.1">
    <property type="nucleotide sequence ID" value="NZ_BAAALY010000004.1"/>
</dbReference>
<reference evidence="3" key="1">
    <citation type="journal article" date="2019" name="Int. J. Syst. Evol. Microbiol.">
        <title>The Global Catalogue of Microorganisms (GCM) 10K type strain sequencing project: providing services to taxonomists for standard genome sequencing and annotation.</title>
        <authorList>
            <consortium name="The Broad Institute Genomics Platform"/>
            <consortium name="The Broad Institute Genome Sequencing Center for Infectious Disease"/>
            <person name="Wu L."/>
            <person name="Ma J."/>
        </authorList>
    </citation>
    <scope>NUCLEOTIDE SEQUENCE [LARGE SCALE GENOMIC DNA]</scope>
    <source>
        <strain evidence="3">JCM 13319</strain>
    </source>
</reference>
<sequence length="105" mass="11610">MGPIFDVVYRPDETDRRSRLASPAGGFDTASLDGMAPALIVTCGTDILREAGIRYAERLDQAGSRREHIDLPEVGLNLIGATRQTMLPVYERIAEEVRQRLALRA</sequence>
<dbReference type="InterPro" id="IPR013094">
    <property type="entry name" value="AB_hydrolase_3"/>
</dbReference>
<dbReference type="Gene3D" id="3.40.50.1820">
    <property type="entry name" value="alpha/beta hydrolase"/>
    <property type="match status" value="1"/>
</dbReference>
<dbReference type="InterPro" id="IPR029058">
    <property type="entry name" value="AB_hydrolase_fold"/>
</dbReference>
<dbReference type="EMBL" id="BAAALY010000004">
    <property type="protein sequence ID" value="GAA1537587.1"/>
    <property type="molecule type" value="Genomic_DNA"/>
</dbReference>
<accession>A0ABP4M6J4</accession>
<keyword evidence="3" id="KW-1185">Reference proteome</keyword>
<organism evidence="2 3">
    <name type="scientific">Brevibacterium picturae</name>
    <dbReference type="NCBI Taxonomy" id="260553"/>
    <lineage>
        <taxon>Bacteria</taxon>
        <taxon>Bacillati</taxon>
        <taxon>Actinomycetota</taxon>
        <taxon>Actinomycetes</taxon>
        <taxon>Micrococcales</taxon>
        <taxon>Brevibacteriaceae</taxon>
        <taxon>Brevibacterium</taxon>
    </lineage>
</organism>
<feature type="domain" description="Alpha/beta hydrolase fold-3" evidence="1">
    <location>
        <begin position="8"/>
        <end position="74"/>
    </location>
</feature>
<proteinExistence type="predicted"/>